<feature type="region of interest" description="Disordered" evidence="1">
    <location>
        <begin position="281"/>
        <end position="302"/>
    </location>
</feature>
<feature type="region of interest" description="Disordered" evidence="1">
    <location>
        <begin position="83"/>
        <end position="103"/>
    </location>
</feature>
<evidence type="ECO:0000256" key="1">
    <source>
        <dbReference type="SAM" id="MobiDB-lite"/>
    </source>
</evidence>
<name>A0ABP6CWM4_9ACTN</name>
<feature type="region of interest" description="Disordered" evidence="1">
    <location>
        <begin position="322"/>
        <end position="510"/>
    </location>
</feature>
<comment type="caution">
    <text evidence="2">The sequence shown here is derived from an EMBL/GenBank/DDBJ whole genome shotgun (WGS) entry which is preliminary data.</text>
</comment>
<sequence length="510" mass="54085">MDQTPSVVPSETGIARLYGLSGEAGYPALVELGTFPTARRNGAQDWEANARQRMHNLLNSKSVASKPEKKVLRKANIPLRSRGEGRGFHINPSVERESDNARAESAVDSARGIARLYGLSGEAGYPALVQLGTHPAGRRNGAQDWESQARRRLRDLLLSRNVASPPEEEVLRKANIPLRSRGEGRGFHINPGVERESDNARAESAVDSAMDIARLYGLSGEAGYPALVQPGTLPKTSRNGAPAWENQARRRLNCLLNPAYKATPAEVAVMEQARIRLTPREKGEGQHIHPNMKPKRGRGPTVAASVGAWNGAAVARMTPGGNAGALATDGPQTTPAWTPAAPGPQTTPAWPTDAPGPQTAPAWPTDAWTPDADGPQTAPAWTPDAWTPAAWTPDAWPTAAWTPAADGPQTTPAWPTDAWTPAADGPQTTPAWTPAAAGPRTTPAWPTDAWTPAADGPQTTPAWTPAAAGPRTTPAWTPAAWTPAPPGPQTTPAWTPAADRPESAAKRRKR</sequence>
<feature type="compositionally biased region" description="Low complexity" evidence="1">
    <location>
        <begin position="330"/>
        <end position="352"/>
    </location>
</feature>
<dbReference type="EMBL" id="BAAARJ010000017">
    <property type="protein sequence ID" value="GAA2628277.1"/>
    <property type="molecule type" value="Genomic_DNA"/>
</dbReference>
<organism evidence="2 3">
    <name type="scientific">Streptomyces axinellae</name>
    <dbReference type="NCBI Taxonomy" id="552788"/>
    <lineage>
        <taxon>Bacteria</taxon>
        <taxon>Bacillati</taxon>
        <taxon>Actinomycetota</taxon>
        <taxon>Actinomycetes</taxon>
        <taxon>Kitasatosporales</taxon>
        <taxon>Streptomycetaceae</taxon>
        <taxon>Streptomyces</taxon>
    </lineage>
</organism>
<feature type="compositionally biased region" description="Basic and acidic residues" evidence="1">
    <location>
        <begin position="499"/>
        <end position="510"/>
    </location>
</feature>
<feature type="compositionally biased region" description="Low complexity" evidence="1">
    <location>
        <begin position="377"/>
        <end position="482"/>
    </location>
</feature>
<keyword evidence="3" id="KW-1185">Reference proteome</keyword>
<evidence type="ECO:0000313" key="2">
    <source>
        <dbReference type="EMBL" id="GAA2628277.1"/>
    </source>
</evidence>
<protein>
    <submittedName>
        <fullName evidence="2">Uncharacterized protein</fullName>
    </submittedName>
</protein>
<accession>A0ABP6CWM4</accession>
<gene>
    <name evidence="2" type="ORF">GCM10009863_49210</name>
</gene>
<proteinExistence type="predicted"/>
<reference evidence="3" key="1">
    <citation type="journal article" date="2019" name="Int. J. Syst. Evol. Microbiol.">
        <title>The Global Catalogue of Microorganisms (GCM) 10K type strain sequencing project: providing services to taxonomists for standard genome sequencing and annotation.</title>
        <authorList>
            <consortium name="The Broad Institute Genomics Platform"/>
            <consortium name="The Broad Institute Genome Sequencing Center for Infectious Disease"/>
            <person name="Wu L."/>
            <person name="Ma J."/>
        </authorList>
    </citation>
    <scope>NUCLEOTIDE SEQUENCE [LARGE SCALE GENOMIC DNA]</scope>
    <source>
        <strain evidence="3">JCM 16373</strain>
    </source>
</reference>
<evidence type="ECO:0000313" key="3">
    <source>
        <dbReference type="Proteomes" id="UP001501447"/>
    </source>
</evidence>
<dbReference type="Proteomes" id="UP001501447">
    <property type="component" value="Unassembled WGS sequence"/>
</dbReference>